<evidence type="ECO:0000256" key="1">
    <source>
        <dbReference type="SAM" id="MobiDB-lite"/>
    </source>
</evidence>
<name>A0A6V8KMM7_9ACTN</name>
<reference evidence="2 3" key="1">
    <citation type="submission" date="2020-03" db="EMBL/GenBank/DDBJ databases">
        <title>Whole genome shotgun sequence of Phytohabitans rumicis NBRC 108638.</title>
        <authorList>
            <person name="Komaki H."/>
            <person name="Tamura T."/>
        </authorList>
    </citation>
    <scope>NUCLEOTIDE SEQUENCE [LARGE SCALE GENOMIC DNA]</scope>
    <source>
        <strain evidence="2 3">NBRC 108638</strain>
    </source>
</reference>
<evidence type="ECO:0000313" key="3">
    <source>
        <dbReference type="Proteomes" id="UP000482960"/>
    </source>
</evidence>
<organism evidence="2 3">
    <name type="scientific">Phytohabitans rumicis</name>
    <dbReference type="NCBI Taxonomy" id="1076125"/>
    <lineage>
        <taxon>Bacteria</taxon>
        <taxon>Bacillati</taxon>
        <taxon>Actinomycetota</taxon>
        <taxon>Actinomycetes</taxon>
        <taxon>Micromonosporales</taxon>
        <taxon>Micromonosporaceae</taxon>
    </lineage>
</organism>
<reference evidence="2 3" key="2">
    <citation type="submission" date="2020-03" db="EMBL/GenBank/DDBJ databases">
        <authorList>
            <person name="Ichikawa N."/>
            <person name="Kimura A."/>
            <person name="Kitahashi Y."/>
            <person name="Uohara A."/>
        </authorList>
    </citation>
    <scope>NUCLEOTIDE SEQUENCE [LARGE SCALE GENOMIC DNA]</scope>
    <source>
        <strain evidence="2 3">NBRC 108638</strain>
    </source>
</reference>
<comment type="caution">
    <text evidence="2">The sequence shown here is derived from an EMBL/GenBank/DDBJ whole genome shotgun (WGS) entry which is preliminary data.</text>
</comment>
<gene>
    <name evidence="2" type="ORF">Prum_000550</name>
</gene>
<dbReference type="EMBL" id="BLPG01000001">
    <property type="protein sequence ID" value="GFJ86413.1"/>
    <property type="molecule type" value="Genomic_DNA"/>
</dbReference>
<evidence type="ECO:0000313" key="2">
    <source>
        <dbReference type="EMBL" id="GFJ86413.1"/>
    </source>
</evidence>
<keyword evidence="3" id="KW-1185">Reference proteome</keyword>
<sequence length="75" mass="8221">MSVEMPRAASSWHQPEVYMCSLVLSNPFHMIMQGACGLADVKYAGSAEPSNGTSTRVVRGSDSSKERSIRSRQCR</sequence>
<accession>A0A6V8KMM7</accession>
<proteinExistence type="predicted"/>
<protein>
    <submittedName>
        <fullName evidence="2">Uncharacterized protein</fullName>
    </submittedName>
</protein>
<feature type="region of interest" description="Disordered" evidence="1">
    <location>
        <begin position="47"/>
        <end position="75"/>
    </location>
</feature>
<dbReference type="RefSeq" id="WP_246277542.1">
    <property type="nucleotide sequence ID" value="NZ_BLPG01000001.1"/>
</dbReference>
<dbReference type="AlphaFoldDB" id="A0A6V8KMM7"/>
<dbReference type="Proteomes" id="UP000482960">
    <property type="component" value="Unassembled WGS sequence"/>
</dbReference>